<sequence>MRGPARIAGLSPERRGPAGLHRTGGTVPAVRPRTPPEAVTVRTRLGMGTAMEHVVVGVDGSANSLRAVEWAVREAGRRGLPVRVVHVVHEWLHSRTDGEIEEVRQWMWHNGREIVDQAVAHARESAPGVEVADAMAFGEPAHALAAEAGPGDLLVVASRGEGRISSLLLGSVALKIVSQASCPVAVIRGPVEPGREFGEVVVGVDGSPAGAEALRFAAEEASVRGARLRALLAWNLPVAASTLLPPSLFDLTQIEGVWTRILEEAVRPVAKAHPELEIVHEQVMGHPVQALVDASEAADLLVMGSHGKGALAGLFLGSVSHGVLHHACCPVTVIGPRALAAHGDGPAGREGSG</sequence>
<dbReference type="InterPro" id="IPR006016">
    <property type="entry name" value="UspA"/>
</dbReference>
<evidence type="ECO:0000256" key="1">
    <source>
        <dbReference type="ARBA" id="ARBA00008791"/>
    </source>
</evidence>
<dbReference type="PRINTS" id="PR01438">
    <property type="entry name" value="UNVRSLSTRESS"/>
</dbReference>
<name>A0ABQ4H4J6_9ACTN</name>
<dbReference type="SUPFAM" id="SSF52402">
    <property type="entry name" value="Adenine nucleotide alpha hydrolases-like"/>
    <property type="match status" value="2"/>
</dbReference>
<comment type="similarity">
    <text evidence="1">Belongs to the universal stress protein A family.</text>
</comment>
<accession>A0ABQ4H4J6</accession>
<evidence type="ECO:0000313" key="4">
    <source>
        <dbReference type="EMBL" id="GII06914.1"/>
    </source>
</evidence>
<gene>
    <name evidence="4" type="ORF">Ppa06_07120</name>
</gene>
<feature type="domain" description="UspA" evidence="3">
    <location>
        <begin position="52"/>
        <end position="188"/>
    </location>
</feature>
<dbReference type="Gene3D" id="3.40.50.620">
    <property type="entry name" value="HUPs"/>
    <property type="match status" value="2"/>
</dbReference>
<evidence type="ECO:0000313" key="5">
    <source>
        <dbReference type="Proteomes" id="UP000633041"/>
    </source>
</evidence>
<evidence type="ECO:0000256" key="2">
    <source>
        <dbReference type="SAM" id="MobiDB-lite"/>
    </source>
</evidence>
<comment type="caution">
    <text evidence="4">The sequence shown here is derived from an EMBL/GenBank/DDBJ whole genome shotgun (WGS) entry which is preliminary data.</text>
</comment>
<dbReference type="InterPro" id="IPR014729">
    <property type="entry name" value="Rossmann-like_a/b/a_fold"/>
</dbReference>
<dbReference type="Pfam" id="PF00582">
    <property type="entry name" value="Usp"/>
    <property type="match status" value="2"/>
</dbReference>
<organism evidence="4 5">
    <name type="scientific">Planomonospora parontospora subsp. parontospora</name>
    <dbReference type="NCBI Taxonomy" id="97194"/>
    <lineage>
        <taxon>Bacteria</taxon>
        <taxon>Bacillati</taxon>
        <taxon>Actinomycetota</taxon>
        <taxon>Actinomycetes</taxon>
        <taxon>Streptosporangiales</taxon>
        <taxon>Streptosporangiaceae</taxon>
        <taxon>Planomonospora</taxon>
    </lineage>
</organism>
<reference evidence="4 5" key="1">
    <citation type="submission" date="2021-01" db="EMBL/GenBank/DDBJ databases">
        <title>Whole genome shotgun sequence of Planomonospora parontospora subsp. parontospora NBRC 13880.</title>
        <authorList>
            <person name="Komaki H."/>
            <person name="Tamura T."/>
        </authorList>
    </citation>
    <scope>NUCLEOTIDE SEQUENCE [LARGE SCALE GENOMIC DNA]</scope>
    <source>
        <strain evidence="4 5">NBRC 13880</strain>
    </source>
</reference>
<evidence type="ECO:0000259" key="3">
    <source>
        <dbReference type="Pfam" id="PF00582"/>
    </source>
</evidence>
<dbReference type="EMBL" id="BOOL01000007">
    <property type="protein sequence ID" value="GII06914.1"/>
    <property type="molecule type" value="Genomic_DNA"/>
</dbReference>
<keyword evidence="5" id="KW-1185">Reference proteome</keyword>
<feature type="region of interest" description="Disordered" evidence="2">
    <location>
        <begin position="1"/>
        <end position="33"/>
    </location>
</feature>
<feature type="domain" description="UspA" evidence="3">
    <location>
        <begin position="198"/>
        <end position="334"/>
    </location>
</feature>
<dbReference type="PANTHER" id="PTHR46268:SF6">
    <property type="entry name" value="UNIVERSAL STRESS PROTEIN UP12"/>
    <property type="match status" value="1"/>
</dbReference>
<proteinExistence type="inferred from homology"/>
<dbReference type="PANTHER" id="PTHR46268">
    <property type="entry name" value="STRESS RESPONSE PROTEIN NHAX"/>
    <property type="match status" value="1"/>
</dbReference>
<dbReference type="Proteomes" id="UP000633041">
    <property type="component" value="Unassembled WGS sequence"/>
</dbReference>
<protein>
    <submittedName>
        <fullName evidence="4">Universal stress protein</fullName>
    </submittedName>
</protein>
<dbReference type="InterPro" id="IPR006015">
    <property type="entry name" value="Universal_stress_UspA"/>
</dbReference>